<dbReference type="GO" id="GO:0032196">
    <property type="term" value="P:transposition"/>
    <property type="evidence" value="ECO:0007669"/>
    <property type="project" value="UniProtKB-KW"/>
</dbReference>
<sequence>MLAHKAYRFRIYPNEAQKVLIVKTIGCSRFVFNHFLSAWNKAYEKTGRGLTYNTCAAQMTLLKGEKAYEWLREVDSIALQSSLKCLEDAYKRFFRKQNDRPRFKSKKNKVQSYTTKFTNGNIGIVGNKIKLPKLGLVKFAKSREVEGRILSATIRRHPSGKYFVSILTEVEMHELQKTGSVCGIDVGIKHFAKVSDHTERENPKCFRKYEAELAKAQRVLSRRVKHSKNWEKQRVKVAKIHEKITNARKDNLHKFSYEIIKNHDVIGIEDLQVSNLLRNHKMAKSIADASWSYFISMLEYKAKWYGKQVVKVGRNFPSSQLCSNCGYKNKDVKDLAVRDWICPECGIVHDRDLNASINIKNEALRLLTVGATGLS</sequence>
<dbReference type="Pfam" id="PF12323">
    <property type="entry name" value="HTH_OrfB_IS605"/>
    <property type="match status" value="1"/>
</dbReference>
<evidence type="ECO:0000256" key="7">
    <source>
        <dbReference type="ARBA" id="ARBA00023172"/>
    </source>
</evidence>
<dbReference type="InterPro" id="IPR053522">
    <property type="entry name" value="RNA-guided_endonuclease_TnpB"/>
</dbReference>
<evidence type="ECO:0000256" key="4">
    <source>
        <dbReference type="ARBA" id="ARBA00022723"/>
    </source>
</evidence>
<evidence type="ECO:0000313" key="12">
    <source>
        <dbReference type="Proteomes" id="UP000199208"/>
    </source>
</evidence>
<keyword evidence="7" id="KW-0233">DNA recombination</keyword>
<keyword evidence="4" id="KW-0479">Metal-binding</keyword>
<dbReference type="Pfam" id="PF07282">
    <property type="entry name" value="Cas12f1-like_TNB"/>
    <property type="match status" value="1"/>
</dbReference>
<dbReference type="Pfam" id="PF01385">
    <property type="entry name" value="OrfB_IS605"/>
    <property type="match status" value="1"/>
</dbReference>
<keyword evidence="3" id="KW-0815">Transposition</keyword>
<keyword evidence="5" id="KW-0862">Zinc</keyword>
<dbReference type="Proteomes" id="UP000199208">
    <property type="component" value="Unassembled WGS sequence"/>
</dbReference>
<dbReference type="InterPro" id="IPR001959">
    <property type="entry name" value="Transposase"/>
</dbReference>
<dbReference type="GO" id="GO:0006310">
    <property type="term" value="P:DNA recombination"/>
    <property type="evidence" value="ECO:0007669"/>
    <property type="project" value="UniProtKB-KW"/>
</dbReference>
<keyword evidence="6" id="KW-0238">DNA-binding</keyword>
<dbReference type="NCBIfam" id="NF038281">
    <property type="entry name" value="IS200_TnpB"/>
    <property type="match status" value="1"/>
</dbReference>
<feature type="domain" description="Probable transposase IS891/IS1136/IS1341" evidence="8">
    <location>
        <begin position="166"/>
        <end position="279"/>
    </location>
</feature>
<evidence type="ECO:0000256" key="2">
    <source>
        <dbReference type="ARBA" id="ARBA00011044"/>
    </source>
</evidence>
<feature type="domain" description="Transposase putative helix-turn-helix" evidence="10">
    <location>
        <begin position="1"/>
        <end position="47"/>
    </location>
</feature>
<dbReference type="GO" id="GO:0003677">
    <property type="term" value="F:DNA binding"/>
    <property type="evidence" value="ECO:0007669"/>
    <property type="project" value="UniProtKB-KW"/>
</dbReference>
<dbReference type="STRING" id="1120920.SAMN03080599_01127"/>
<reference evidence="11 12" key="1">
    <citation type="submission" date="2016-10" db="EMBL/GenBank/DDBJ databases">
        <authorList>
            <person name="de Groot N.N."/>
        </authorList>
    </citation>
    <scope>NUCLEOTIDE SEQUENCE [LARGE SCALE GENOMIC DNA]</scope>
    <source>
        <strain evidence="11 12">DSM 2784</strain>
    </source>
</reference>
<comment type="similarity">
    <text evidence="1">In the C-terminal section; belongs to the transposase 35 family.</text>
</comment>
<gene>
    <name evidence="11" type="ORF">SAMN03080599_01127</name>
</gene>
<dbReference type="OrthoDB" id="1756622at2"/>
<evidence type="ECO:0000259" key="8">
    <source>
        <dbReference type="Pfam" id="PF01385"/>
    </source>
</evidence>
<dbReference type="PANTHER" id="PTHR30405">
    <property type="entry name" value="TRANSPOSASE"/>
    <property type="match status" value="1"/>
</dbReference>
<dbReference type="AlphaFoldDB" id="A0A1G5RWD6"/>
<evidence type="ECO:0000259" key="9">
    <source>
        <dbReference type="Pfam" id="PF07282"/>
    </source>
</evidence>
<evidence type="ECO:0000259" key="10">
    <source>
        <dbReference type="Pfam" id="PF12323"/>
    </source>
</evidence>
<dbReference type="NCBIfam" id="TIGR01766">
    <property type="entry name" value="IS200/IS605 family accessory protein TnpB-like domain"/>
    <property type="match status" value="1"/>
</dbReference>
<evidence type="ECO:0000256" key="5">
    <source>
        <dbReference type="ARBA" id="ARBA00022833"/>
    </source>
</evidence>
<protein>
    <submittedName>
        <fullName evidence="11">Transposase, IS605 OrfB family, central region</fullName>
    </submittedName>
</protein>
<evidence type="ECO:0000256" key="1">
    <source>
        <dbReference type="ARBA" id="ARBA00008761"/>
    </source>
</evidence>
<organism evidence="11 12">
    <name type="scientific">Acidaminobacter hydrogenoformans DSM 2784</name>
    <dbReference type="NCBI Taxonomy" id="1120920"/>
    <lineage>
        <taxon>Bacteria</taxon>
        <taxon>Bacillati</taxon>
        <taxon>Bacillota</taxon>
        <taxon>Clostridia</taxon>
        <taxon>Peptostreptococcales</taxon>
        <taxon>Acidaminobacteraceae</taxon>
        <taxon>Acidaminobacter</taxon>
    </lineage>
</organism>
<name>A0A1G5RWD6_9FIRM</name>
<dbReference type="InterPro" id="IPR021027">
    <property type="entry name" value="Transposase_put_HTH"/>
</dbReference>
<dbReference type="InterPro" id="IPR051399">
    <property type="entry name" value="RNA-guided_DNA_endo/Transpos"/>
</dbReference>
<accession>A0A1G5RWD6</accession>
<comment type="similarity">
    <text evidence="2">In the N-terminal section; belongs to the transposase 2 family.</text>
</comment>
<dbReference type="GO" id="GO:0046872">
    <property type="term" value="F:metal ion binding"/>
    <property type="evidence" value="ECO:0007669"/>
    <property type="project" value="UniProtKB-KW"/>
</dbReference>
<feature type="domain" description="Cas12f1-like TNB" evidence="9">
    <location>
        <begin position="291"/>
        <end position="359"/>
    </location>
</feature>
<dbReference type="EMBL" id="FMWL01000004">
    <property type="protein sequence ID" value="SCZ78168.1"/>
    <property type="molecule type" value="Genomic_DNA"/>
</dbReference>
<proteinExistence type="inferred from homology"/>
<keyword evidence="12" id="KW-1185">Reference proteome</keyword>
<evidence type="ECO:0000256" key="3">
    <source>
        <dbReference type="ARBA" id="ARBA00022578"/>
    </source>
</evidence>
<dbReference type="PANTHER" id="PTHR30405:SF25">
    <property type="entry name" value="RNA-GUIDED DNA ENDONUCLEASE INSQ-RELATED"/>
    <property type="match status" value="1"/>
</dbReference>
<dbReference type="NCBIfam" id="NF040570">
    <property type="entry name" value="guided_TnpB"/>
    <property type="match status" value="1"/>
</dbReference>
<evidence type="ECO:0000256" key="6">
    <source>
        <dbReference type="ARBA" id="ARBA00023125"/>
    </source>
</evidence>
<dbReference type="RefSeq" id="WP_092589926.1">
    <property type="nucleotide sequence ID" value="NZ_FMWL01000004.1"/>
</dbReference>
<dbReference type="InterPro" id="IPR010095">
    <property type="entry name" value="Cas12f1-like_TNB"/>
</dbReference>
<evidence type="ECO:0000313" key="11">
    <source>
        <dbReference type="EMBL" id="SCZ78168.1"/>
    </source>
</evidence>